<keyword evidence="2" id="KW-0406">Ion transport</keyword>
<dbReference type="Proteomes" id="UP000218231">
    <property type="component" value="Unassembled WGS sequence"/>
</dbReference>
<accession>A0A2A2M3B7</accession>
<dbReference type="PANTHER" id="PTHR43427">
    <property type="entry name" value="CHLORIDE CHANNEL PROTEIN CLC-E"/>
    <property type="match status" value="1"/>
</dbReference>
<keyword evidence="4" id="KW-0407">Ion channel</keyword>
<name>A0A2A2M3B7_9BILA</name>
<sequence>MAALAVAVVGGPMTMAMLVLEATHDVPLAAASLAAVLVASTIVRETFGYSFSTWRLHLRGETIKSARDVGWMRTLTAGRMMRRVERATPADISVAEFRRAFPLGSTSRVVLADSDDRYAGIVQTARAYGEEAVVDAPVGSLAIHRDLALPPDADIKAVMAAFDAAGADELAVVGEDARVLGILSEPYVRRRYAEELDKAQRDLFGED</sequence>
<keyword evidence="7" id="KW-1185">Reference proteome</keyword>
<evidence type="ECO:0000259" key="5">
    <source>
        <dbReference type="Pfam" id="PF00571"/>
    </source>
</evidence>
<comment type="caution">
    <text evidence="6">The sequence shown here is derived from an EMBL/GenBank/DDBJ whole genome shotgun (WGS) entry which is preliminary data.</text>
</comment>
<dbReference type="SUPFAM" id="SSF54631">
    <property type="entry name" value="CBS-domain pair"/>
    <property type="match status" value="1"/>
</dbReference>
<evidence type="ECO:0000256" key="4">
    <source>
        <dbReference type="ARBA" id="ARBA00023303"/>
    </source>
</evidence>
<keyword evidence="3" id="KW-0868">Chloride</keyword>
<reference evidence="6 7" key="1">
    <citation type="journal article" date="2017" name="Curr. Biol.">
        <title>Genome architecture and evolution of a unichromosomal asexual nematode.</title>
        <authorList>
            <person name="Fradin H."/>
            <person name="Zegar C."/>
            <person name="Gutwein M."/>
            <person name="Lucas J."/>
            <person name="Kovtun M."/>
            <person name="Corcoran D."/>
            <person name="Baugh L.R."/>
            <person name="Kiontke K."/>
            <person name="Gunsalus K."/>
            <person name="Fitch D.H."/>
            <person name="Piano F."/>
        </authorList>
    </citation>
    <scope>NUCLEOTIDE SEQUENCE [LARGE SCALE GENOMIC DNA]</scope>
    <source>
        <strain evidence="6">PF1309</strain>
    </source>
</reference>
<evidence type="ECO:0000313" key="7">
    <source>
        <dbReference type="Proteomes" id="UP000218231"/>
    </source>
</evidence>
<dbReference type="InterPro" id="IPR046342">
    <property type="entry name" value="CBS_dom_sf"/>
</dbReference>
<dbReference type="AlphaFoldDB" id="A0A2A2M3B7"/>
<dbReference type="SUPFAM" id="SSF81340">
    <property type="entry name" value="Clc chloride channel"/>
    <property type="match status" value="1"/>
</dbReference>
<evidence type="ECO:0000256" key="2">
    <source>
        <dbReference type="ARBA" id="ARBA00023065"/>
    </source>
</evidence>
<dbReference type="Pfam" id="PF00571">
    <property type="entry name" value="CBS"/>
    <property type="match status" value="1"/>
</dbReference>
<dbReference type="PANTHER" id="PTHR43427:SF6">
    <property type="entry name" value="CHLORIDE CHANNEL PROTEIN CLC-E"/>
    <property type="match status" value="1"/>
</dbReference>
<feature type="domain" description="CBS" evidence="5">
    <location>
        <begin position="144"/>
        <end position="186"/>
    </location>
</feature>
<proteinExistence type="predicted"/>
<dbReference type="EMBL" id="LIAE01005856">
    <property type="protein sequence ID" value="PAV92964.1"/>
    <property type="molecule type" value="Genomic_DNA"/>
</dbReference>
<evidence type="ECO:0000256" key="1">
    <source>
        <dbReference type="ARBA" id="ARBA00022448"/>
    </source>
</evidence>
<evidence type="ECO:0000256" key="3">
    <source>
        <dbReference type="ARBA" id="ARBA00023214"/>
    </source>
</evidence>
<dbReference type="InterPro" id="IPR000644">
    <property type="entry name" value="CBS_dom"/>
</dbReference>
<dbReference type="Gene3D" id="3.10.580.10">
    <property type="entry name" value="CBS-domain"/>
    <property type="match status" value="1"/>
</dbReference>
<gene>
    <name evidence="6" type="ORF">WR25_05665</name>
</gene>
<dbReference type="InterPro" id="IPR014743">
    <property type="entry name" value="Cl-channel_core"/>
</dbReference>
<dbReference type="OrthoDB" id="10470283at2759"/>
<dbReference type="GO" id="GO:0034220">
    <property type="term" value="P:monoatomic ion transmembrane transport"/>
    <property type="evidence" value="ECO:0007669"/>
    <property type="project" value="UniProtKB-KW"/>
</dbReference>
<evidence type="ECO:0000313" key="6">
    <source>
        <dbReference type="EMBL" id="PAV92964.1"/>
    </source>
</evidence>
<keyword evidence="1" id="KW-0813">Transport</keyword>
<protein>
    <recommendedName>
        <fullName evidence="5">CBS domain-containing protein</fullName>
    </recommendedName>
</protein>
<organism evidence="6 7">
    <name type="scientific">Diploscapter pachys</name>
    <dbReference type="NCBI Taxonomy" id="2018661"/>
    <lineage>
        <taxon>Eukaryota</taxon>
        <taxon>Metazoa</taxon>
        <taxon>Ecdysozoa</taxon>
        <taxon>Nematoda</taxon>
        <taxon>Chromadorea</taxon>
        <taxon>Rhabditida</taxon>
        <taxon>Rhabditina</taxon>
        <taxon>Rhabditomorpha</taxon>
        <taxon>Rhabditoidea</taxon>
        <taxon>Rhabditidae</taxon>
        <taxon>Diploscapter</taxon>
    </lineage>
</organism>
<dbReference type="InterPro" id="IPR050368">
    <property type="entry name" value="ClC-type_chloride_channel"/>
</dbReference>